<dbReference type="RefSeq" id="XP_044557241.1">
    <property type="nucleotide sequence ID" value="XM_044713388.1"/>
</dbReference>
<accession>A0A6A5B2X4</accession>
<dbReference type="VEuPathDB" id="AmoebaDB:FDP41_009430"/>
<dbReference type="VEuPathDB" id="AmoebaDB:NF0056650"/>
<dbReference type="PANTHER" id="PTHR15454:SF19">
    <property type="entry name" value="LEUCINE-RICH REPEAT-CONTAINING PROTEIN 51"/>
    <property type="match status" value="1"/>
</dbReference>
<dbReference type="Gene3D" id="3.80.10.10">
    <property type="entry name" value="Ribonuclease Inhibitor"/>
    <property type="match status" value="2"/>
</dbReference>
<keyword evidence="2" id="KW-0677">Repeat</keyword>
<dbReference type="AlphaFoldDB" id="A0A6A5B2X4"/>
<name>A0A6A5B2X4_NAEFO</name>
<evidence type="ECO:0000313" key="5">
    <source>
        <dbReference type="Proteomes" id="UP000444721"/>
    </source>
</evidence>
<feature type="region of interest" description="Disordered" evidence="3">
    <location>
        <begin position="247"/>
        <end position="271"/>
    </location>
</feature>
<dbReference type="OrthoDB" id="433501at2759"/>
<dbReference type="VEuPathDB" id="AmoebaDB:NfTy_062350"/>
<dbReference type="Proteomes" id="UP000444721">
    <property type="component" value="Unassembled WGS sequence"/>
</dbReference>
<protein>
    <submittedName>
        <fullName evidence="4">Uncharacterized protein</fullName>
    </submittedName>
</protein>
<dbReference type="EMBL" id="VFQX01000068">
    <property type="protein sequence ID" value="KAF0972527.1"/>
    <property type="molecule type" value="Genomic_DNA"/>
</dbReference>
<dbReference type="InterPro" id="IPR001611">
    <property type="entry name" value="Leu-rich_rpt"/>
</dbReference>
<comment type="caution">
    <text evidence="4">The sequence shown here is derived from an EMBL/GenBank/DDBJ whole genome shotgun (WGS) entry which is preliminary data.</text>
</comment>
<dbReference type="GeneID" id="68116646"/>
<feature type="region of interest" description="Disordered" evidence="3">
    <location>
        <begin position="454"/>
        <end position="479"/>
    </location>
</feature>
<evidence type="ECO:0000313" key="4">
    <source>
        <dbReference type="EMBL" id="KAF0972527.1"/>
    </source>
</evidence>
<keyword evidence="5" id="KW-1185">Reference proteome</keyword>
<reference evidence="4 5" key="1">
    <citation type="journal article" date="2019" name="Sci. Rep.">
        <title>Nanopore sequencing improves the draft genome of the human pathogenic amoeba Naegleria fowleri.</title>
        <authorList>
            <person name="Liechti N."/>
            <person name="Schurch N."/>
            <person name="Bruggmann R."/>
            <person name="Wittwer M."/>
        </authorList>
    </citation>
    <scope>NUCLEOTIDE SEQUENCE [LARGE SCALE GENOMIC DNA]</scope>
    <source>
        <strain evidence="4 5">ATCC 30894</strain>
    </source>
</reference>
<evidence type="ECO:0000256" key="3">
    <source>
        <dbReference type="SAM" id="MobiDB-lite"/>
    </source>
</evidence>
<proteinExistence type="predicted"/>
<dbReference type="GO" id="GO:0005737">
    <property type="term" value="C:cytoplasm"/>
    <property type="evidence" value="ECO:0007669"/>
    <property type="project" value="TreeGrafter"/>
</dbReference>
<keyword evidence="1" id="KW-0433">Leucine-rich repeat</keyword>
<gene>
    <name evidence="4" type="ORF">FDP41_009430</name>
</gene>
<dbReference type="SUPFAM" id="SSF52075">
    <property type="entry name" value="Outer arm dynein light chain 1"/>
    <property type="match status" value="1"/>
</dbReference>
<dbReference type="PANTHER" id="PTHR15454">
    <property type="entry name" value="NISCHARIN RELATED"/>
    <property type="match status" value="1"/>
</dbReference>
<sequence length="479" mass="54763">MFGSIEYNIKKQLEASKALREPKPIDELLFNVATTVSRDFSLSSICSKYFRDINLSSCKITEIDSEFVNYCKFLEILSLSFNKIDSIKFLPQQLYGLNAYSNSISKVVPLKTFPNIVHLGLGYNRLNNLEFIEECPYLASLDVSFNDLTSLEKSIQSLTKVPNLKTLNLQGNCFCMLEHYRGAVFSSLPKIETLDNENFTEETRKRYIDLFHGFSNEKKTKLVVTLASLSGVNFDEEIKLIEDENASANDKNGKKTPIKRIPSASKKKAPNAKKPSEITFFKSIYYIVRFSWPKEDEKDETAFIESSPVYLPDPDPKTNSRIVSIDFKDTFEFHISEKSLGVKHHIEKPISFYVYRIVANIQDDDDSNKIELSRDLLGILFANFNILWERGFTLPVPIPEDDDSAKSGDELKALMKNSLEERHNLQNDISTSSLSNLTMGVSITQPNEIWESYEKDWKDPKKRKQAAKTANNKKPPSRK</sequence>
<organism evidence="4 5">
    <name type="scientific">Naegleria fowleri</name>
    <name type="common">Brain eating amoeba</name>
    <dbReference type="NCBI Taxonomy" id="5763"/>
    <lineage>
        <taxon>Eukaryota</taxon>
        <taxon>Discoba</taxon>
        <taxon>Heterolobosea</taxon>
        <taxon>Tetramitia</taxon>
        <taxon>Eutetramitia</taxon>
        <taxon>Vahlkampfiidae</taxon>
        <taxon>Naegleria</taxon>
    </lineage>
</organism>
<dbReference type="PROSITE" id="PS51450">
    <property type="entry name" value="LRR"/>
    <property type="match status" value="1"/>
</dbReference>
<evidence type="ECO:0000256" key="1">
    <source>
        <dbReference type="ARBA" id="ARBA00022614"/>
    </source>
</evidence>
<evidence type="ECO:0000256" key="2">
    <source>
        <dbReference type="ARBA" id="ARBA00022737"/>
    </source>
</evidence>
<feature type="compositionally biased region" description="Polar residues" evidence="3">
    <location>
        <begin position="468"/>
        <end position="479"/>
    </location>
</feature>
<dbReference type="InterPro" id="IPR032675">
    <property type="entry name" value="LRR_dom_sf"/>
</dbReference>